<evidence type="ECO:0000256" key="1">
    <source>
        <dbReference type="ARBA" id="ARBA00004196"/>
    </source>
</evidence>
<accession>A0A5B2VD69</accession>
<dbReference type="Proteomes" id="UP000323142">
    <property type="component" value="Unassembled WGS sequence"/>
</dbReference>
<name>A0A5B2VD69_9HYPH</name>
<dbReference type="SUPFAM" id="SSF46626">
    <property type="entry name" value="Cytochrome c"/>
    <property type="match status" value="2"/>
</dbReference>
<keyword evidence="10" id="KW-1185">Reference proteome</keyword>
<dbReference type="InterPro" id="IPR009056">
    <property type="entry name" value="Cyt_c-like_dom"/>
</dbReference>
<dbReference type="PANTHER" id="PTHR30600">
    <property type="entry name" value="CYTOCHROME C PEROXIDASE-RELATED"/>
    <property type="match status" value="1"/>
</dbReference>
<reference evidence="9 10" key="1">
    <citation type="submission" date="2019-09" db="EMBL/GenBank/DDBJ databases">
        <title>Salinarimonas rosea gen. nov., sp. nov., a new member of the a-2 subgroup of the Proteobacteria.</title>
        <authorList>
            <person name="Liu J."/>
        </authorList>
    </citation>
    <scope>NUCLEOTIDE SEQUENCE [LARGE SCALE GENOMIC DNA]</scope>
    <source>
        <strain evidence="9 10">BN140002</strain>
    </source>
</reference>
<evidence type="ECO:0000256" key="4">
    <source>
        <dbReference type="ARBA" id="ARBA00023002"/>
    </source>
</evidence>
<evidence type="ECO:0000256" key="3">
    <source>
        <dbReference type="ARBA" id="ARBA00022723"/>
    </source>
</evidence>
<feature type="signal peptide" evidence="7">
    <location>
        <begin position="1"/>
        <end position="22"/>
    </location>
</feature>
<evidence type="ECO:0000256" key="7">
    <source>
        <dbReference type="SAM" id="SignalP"/>
    </source>
</evidence>
<dbReference type="Gene3D" id="2.60.40.420">
    <property type="entry name" value="Cupredoxins - blue copper proteins"/>
    <property type="match status" value="1"/>
</dbReference>
<dbReference type="InterPro" id="IPR008972">
    <property type="entry name" value="Cupredoxin"/>
</dbReference>
<keyword evidence="4" id="KW-0560">Oxidoreductase</keyword>
<proteinExistence type="predicted"/>
<evidence type="ECO:0000313" key="10">
    <source>
        <dbReference type="Proteomes" id="UP000323142"/>
    </source>
</evidence>
<dbReference type="OrthoDB" id="9805202at2"/>
<sequence length="443" mass="47356">MPRLRRLAAAVLSLAGLGLGHAAGAGEEPDLARWRPAFARPDAAPEPRANPTTPEKAALGRALFHDERLSGDGRTSCATCHQPELSFSDGVARRAGHDGEPLPRRTPPLWNLAWGLTFFWDGRAPTLEAQASGPIENPREMAGDLAAAAVRLRGDPGAIKAFEAAFPADPRISEAHVREALAAYQRTLVSPRTRFDDWVAGNEEALSAGERAGLALFVGKAGCVACHSGWRFTDEAFHDIGLPQATPDLGRGEALDLRPLDRAFKTPSLRERVWTAPYMHDGSVPTLEAAVDHYADGIVPRPTLSPDLPRGLTLSPEERAQLVAFLATLSSEDPPRPAPLPTAAATAGTEPIVAGATRIGQSGRRFAPGAVRIHAGETLTFVNDDTRTHQIRVDDPRMTYASGAQEPGDTLPLTFAEPGAFEVTCGVHPEMHLSVEVEAPPRH</sequence>
<reference evidence="9 10" key="2">
    <citation type="submission" date="2019-09" db="EMBL/GenBank/DDBJ databases">
        <authorList>
            <person name="Jin C."/>
        </authorList>
    </citation>
    <scope>NUCLEOTIDE SEQUENCE [LARGE SCALE GENOMIC DNA]</scope>
    <source>
        <strain evidence="9 10">BN140002</strain>
    </source>
</reference>
<dbReference type="Gene3D" id="1.10.760.10">
    <property type="entry name" value="Cytochrome c-like domain"/>
    <property type="match status" value="2"/>
</dbReference>
<evidence type="ECO:0000256" key="6">
    <source>
        <dbReference type="PROSITE-ProRule" id="PRU00433"/>
    </source>
</evidence>
<keyword evidence="5 6" id="KW-0408">Iron</keyword>
<dbReference type="GO" id="GO:0046872">
    <property type="term" value="F:metal ion binding"/>
    <property type="evidence" value="ECO:0007669"/>
    <property type="project" value="UniProtKB-KW"/>
</dbReference>
<feature type="domain" description="Cytochrome c" evidence="8">
    <location>
        <begin position="208"/>
        <end position="330"/>
    </location>
</feature>
<dbReference type="SUPFAM" id="SSF49503">
    <property type="entry name" value="Cupredoxins"/>
    <property type="match status" value="1"/>
</dbReference>
<protein>
    <submittedName>
        <fullName evidence="9">C-type cytochrome</fullName>
    </submittedName>
</protein>
<dbReference type="RefSeq" id="WP_149818633.1">
    <property type="nucleotide sequence ID" value="NZ_VUOA01000025.1"/>
</dbReference>
<feature type="domain" description="Cytochrome c" evidence="8">
    <location>
        <begin position="55"/>
        <end position="182"/>
    </location>
</feature>
<dbReference type="GO" id="GO:0004130">
    <property type="term" value="F:cytochrome-c peroxidase activity"/>
    <property type="evidence" value="ECO:0007669"/>
    <property type="project" value="TreeGrafter"/>
</dbReference>
<comment type="caution">
    <text evidence="9">The sequence shown here is derived from an EMBL/GenBank/DDBJ whole genome shotgun (WGS) entry which is preliminary data.</text>
</comment>
<gene>
    <name evidence="9" type="ORF">F0L46_14260</name>
</gene>
<comment type="subcellular location">
    <subcellularLocation>
        <location evidence="1">Cell envelope</location>
    </subcellularLocation>
</comment>
<dbReference type="PROSITE" id="PS51007">
    <property type="entry name" value="CYTC"/>
    <property type="match status" value="2"/>
</dbReference>
<evidence type="ECO:0000259" key="8">
    <source>
        <dbReference type="PROSITE" id="PS51007"/>
    </source>
</evidence>
<feature type="chain" id="PRO_5022994602" evidence="7">
    <location>
        <begin position="23"/>
        <end position="443"/>
    </location>
</feature>
<keyword evidence="3 6" id="KW-0479">Metal-binding</keyword>
<dbReference type="InterPro" id="IPR051395">
    <property type="entry name" value="Cytochrome_c_Peroxidase/MauG"/>
</dbReference>
<dbReference type="Pfam" id="PF03150">
    <property type="entry name" value="CCP_MauG"/>
    <property type="match status" value="1"/>
</dbReference>
<evidence type="ECO:0000256" key="2">
    <source>
        <dbReference type="ARBA" id="ARBA00022617"/>
    </source>
</evidence>
<dbReference type="GO" id="GO:0030313">
    <property type="term" value="C:cell envelope"/>
    <property type="evidence" value="ECO:0007669"/>
    <property type="project" value="UniProtKB-SubCell"/>
</dbReference>
<dbReference type="EMBL" id="VUOA01000025">
    <property type="protein sequence ID" value="KAA2236626.1"/>
    <property type="molecule type" value="Genomic_DNA"/>
</dbReference>
<organism evidence="9 10">
    <name type="scientific">Salinarimonas soli</name>
    <dbReference type="NCBI Taxonomy" id="1638099"/>
    <lineage>
        <taxon>Bacteria</taxon>
        <taxon>Pseudomonadati</taxon>
        <taxon>Pseudomonadota</taxon>
        <taxon>Alphaproteobacteria</taxon>
        <taxon>Hyphomicrobiales</taxon>
        <taxon>Salinarimonadaceae</taxon>
        <taxon>Salinarimonas</taxon>
    </lineage>
</organism>
<dbReference type="AlphaFoldDB" id="A0A5B2VD69"/>
<dbReference type="GO" id="GO:0020037">
    <property type="term" value="F:heme binding"/>
    <property type="evidence" value="ECO:0007669"/>
    <property type="project" value="InterPro"/>
</dbReference>
<evidence type="ECO:0000256" key="5">
    <source>
        <dbReference type="ARBA" id="ARBA00023004"/>
    </source>
</evidence>
<evidence type="ECO:0000313" key="9">
    <source>
        <dbReference type="EMBL" id="KAA2236626.1"/>
    </source>
</evidence>
<dbReference type="GO" id="GO:0009055">
    <property type="term" value="F:electron transfer activity"/>
    <property type="evidence" value="ECO:0007669"/>
    <property type="project" value="InterPro"/>
</dbReference>
<keyword evidence="2 6" id="KW-0349">Heme</keyword>
<dbReference type="InterPro" id="IPR036909">
    <property type="entry name" value="Cyt_c-like_dom_sf"/>
</dbReference>
<keyword evidence="7" id="KW-0732">Signal</keyword>
<dbReference type="InterPro" id="IPR004852">
    <property type="entry name" value="Di-haem_cyt_c_peroxidsae"/>
</dbReference>